<dbReference type="InterPro" id="IPR027417">
    <property type="entry name" value="P-loop_NTPase"/>
</dbReference>
<dbReference type="Proteomes" id="UP000321192">
    <property type="component" value="Unassembled WGS sequence"/>
</dbReference>
<name>A0A5C7S295_THASP</name>
<evidence type="ECO:0000313" key="1">
    <source>
        <dbReference type="EMBL" id="TXH77837.1"/>
    </source>
</evidence>
<evidence type="ECO:0000313" key="2">
    <source>
        <dbReference type="Proteomes" id="UP000321192"/>
    </source>
</evidence>
<reference evidence="1 2" key="1">
    <citation type="submission" date="2018-09" db="EMBL/GenBank/DDBJ databases">
        <title>Metagenome Assembled Genomes from an Advanced Water Purification Facility.</title>
        <authorList>
            <person name="Stamps B.W."/>
            <person name="Spear J.R."/>
        </authorList>
    </citation>
    <scope>NUCLEOTIDE SEQUENCE [LARGE SCALE GENOMIC DNA]</scope>
    <source>
        <strain evidence="1">Bin_27_1</strain>
    </source>
</reference>
<accession>A0A5C7S295</accession>
<dbReference type="Gene3D" id="3.40.50.300">
    <property type="entry name" value="P-loop containing nucleotide triphosphate hydrolases"/>
    <property type="match status" value="1"/>
</dbReference>
<dbReference type="AlphaFoldDB" id="A0A5C7S295"/>
<comment type="caution">
    <text evidence="1">The sequence shown here is derived from an EMBL/GenBank/DDBJ whole genome shotgun (WGS) entry which is preliminary data.</text>
</comment>
<dbReference type="SUPFAM" id="SSF48452">
    <property type="entry name" value="TPR-like"/>
    <property type="match status" value="2"/>
</dbReference>
<dbReference type="SUPFAM" id="SSF52540">
    <property type="entry name" value="P-loop containing nucleoside triphosphate hydrolases"/>
    <property type="match status" value="1"/>
</dbReference>
<dbReference type="Pfam" id="PF13289">
    <property type="entry name" value="SIR2_2"/>
    <property type="match status" value="1"/>
</dbReference>
<dbReference type="PANTHER" id="PTHR47691">
    <property type="entry name" value="REGULATOR-RELATED"/>
    <property type="match status" value="1"/>
</dbReference>
<protein>
    <submittedName>
        <fullName evidence="1">Tetratricopeptide repeat protein</fullName>
    </submittedName>
</protein>
<gene>
    <name evidence="1" type="ORF">E6Q80_24050</name>
</gene>
<dbReference type="Gene3D" id="1.25.40.10">
    <property type="entry name" value="Tetratricopeptide repeat domain"/>
    <property type="match status" value="2"/>
</dbReference>
<dbReference type="InterPro" id="IPR019734">
    <property type="entry name" value="TPR_rpt"/>
</dbReference>
<proteinExistence type="predicted"/>
<sequence length="1054" mass="113433">MSEVLTENLRQEIVKGSCVAVVGAGVSIFSTGNAPCASWTGLLHHGVQRCADVITSLPADWAERANRDIDSGDLDDLLAGAEKVSNKLGAPKGGEYARWLRESVGVLDAAHREILEALRDIGVIIATTNYDGLIQKVTGLPAVTWMDGARVERVLRGDERAVLHLHGFWERPESVILGIRSYEQVLGSEHAQAMLRALAAMRTMLFIGCGDGLHDPNFGALLKWTGTVFAGSEYRRFRLARSSEVAQLQEASPPEQRLFVLSYGTGFDDLAPFLLRLQSAGRPPSAENPSVPSCASALPPRPRCFGRDEEIAGLVAALLAVQPEPVPVLGPPGIGKTNLALTVAHDARVEARYGSRRSFVRCDGLRSRADLAGAIAATLGLTLSPNNESAVLVELGRGPTLLIVDNAETPWDSDTLGVEEMLGRLAGVSDLALLVTLRGNERPAGVAWREAFRPQPISPAAARELFLSLAGRQFASDPHLDDLLSALDHVPLAVTLVAALAEGEPSLDSLWQRWQSERTAMLQRAGGKDRLTNIELSYELSWSGSRMTSEAKRFLQLLALLPAGLAHADLAAVLPQANTAARTLRKTGLAFDEANRLRVLAPLREYVRRRYPPESGDLQHMITRFVSLVAEYGPQLGTAQGDAARARLLADAQNIETMLLRGVADVDAGAVIKAAPAWAEFVRFAGAGSPAPIEAAAMAAKRAGDLIGEANCVKGLGDIARARSDHDGAQARYEAALPLYHQVGDSRGEASCIRRLGDIARARSDHDGARGRYEAALQLYRKVGDLLGEANCTKGLGDIALARSDHDGAQARYEAALPLHRQEGDLLGEANCISRLGDIALARSDHDGAQARYEAALPLYHQVGDSLGEANCILSLGEIVRARSDHEGARARYEAALPLYRQVGNLLGEANCISGLGEIARVRSDHDGARGRYEAALPLYRQVGSLLGEGNCHVGIARLYMAQGQPSEAAVRFRDAVGYYERFGDPYSVGAAHFLWSQVCDGEEREAHRHATRQAWRSLNRQALFGMAAMDGIQPAEIETLEEGTALRRADDKG</sequence>
<dbReference type="Pfam" id="PF13424">
    <property type="entry name" value="TPR_12"/>
    <property type="match status" value="2"/>
</dbReference>
<dbReference type="InterPro" id="IPR011990">
    <property type="entry name" value="TPR-like_helical_dom_sf"/>
</dbReference>
<dbReference type="PANTHER" id="PTHR47691:SF3">
    <property type="entry name" value="HTH-TYPE TRANSCRIPTIONAL REGULATOR RV0890C-RELATED"/>
    <property type="match status" value="1"/>
</dbReference>
<dbReference type="EMBL" id="SSFD01000410">
    <property type="protein sequence ID" value="TXH77837.1"/>
    <property type="molecule type" value="Genomic_DNA"/>
</dbReference>
<dbReference type="RefSeq" id="WP_276663004.1">
    <property type="nucleotide sequence ID" value="NZ_SSFD01000410.1"/>
</dbReference>
<dbReference type="SMART" id="SM00028">
    <property type="entry name" value="TPR"/>
    <property type="match status" value="7"/>
</dbReference>
<organism evidence="1 2">
    <name type="scientific">Thauera aminoaromatica</name>
    <dbReference type="NCBI Taxonomy" id="164330"/>
    <lineage>
        <taxon>Bacteria</taxon>
        <taxon>Pseudomonadati</taxon>
        <taxon>Pseudomonadota</taxon>
        <taxon>Betaproteobacteria</taxon>
        <taxon>Rhodocyclales</taxon>
        <taxon>Zoogloeaceae</taxon>
        <taxon>Thauera</taxon>
    </lineage>
</organism>